<accession>A0A4S3TNL3</accession>
<name>A0A4S3TNL3_9EURY</name>
<feature type="domain" description="Acyclic terpene utilisation N-terminal" evidence="1">
    <location>
        <begin position="8"/>
        <end position="444"/>
    </location>
</feature>
<dbReference type="PANTHER" id="PTHR47472">
    <property type="entry name" value="PROPIONYL-COA CARBOXYLASE"/>
    <property type="match status" value="1"/>
</dbReference>
<evidence type="ECO:0000259" key="1">
    <source>
        <dbReference type="Pfam" id="PF07287"/>
    </source>
</evidence>
<comment type="caution">
    <text evidence="2">The sequence shown here is derived from an EMBL/GenBank/DDBJ whole genome shotgun (WGS) entry which is preliminary data.</text>
</comment>
<dbReference type="Pfam" id="PF07287">
    <property type="entry name" value="AtuA"/>
    <property type="match status" value="1"/>
</dbReference>
<reference evidence="2 3" key="1">
    <citation type="submission" date="2018-10" db="EMBL/GenBank/DDBJ databases">
        <title>Natronolimnobius sp. XQ-INN 246 isolated from Inner Mongolia Autonomous Region of China.</title>
        <authorList>
            <person name="Xue Q."/>
        </authorList>
    </citation>
    <scope>NUCLEOTIDE SEQUENCE [LARGE SCALE GENOMIC DNA]</scope>
    <source>
        <strain evidence="2 3">XQ-INN 246</strain>
    </source>
</reference>
<dbReference type="RefSeq" id="WP_141465413.1">
    <property type="nucleotide sequence ID" value="NZ_RBZW01000042.1"/>
</dbReference>
<sequence>MASTDDPLRLGSGAGYAGDRIEPAVELSGDPTLDYLCFECLGERTVALAQQRQLADGTGYNPQLEDRFRAVLSNCVDNDITIVTNMGAADPSAAATATTELAAQAGLEGVRVASITGSDVADRFDDLHAETFDGDPVENYRERTIAASAYLGVGPIVDALEADADVVITGRVADSSLFLAPMIHEFGWAFPHAEPSRKIGQGITAGHLLECAGQITGGYFADPGRADVDGLAELGFPIGEITADGDVTITKRPDTGGAVTTETCTQQLLYEVHDPTAYLVPDGVVNLSAVTFGETGPDTISVDGAVAEAPPDTLKVSLGYDAGYRGVGEISYAGPNARGRAALADRIVRERLEIRGLEPDRLHTDLVGVDALHGDVGAADPYEVTLRVAAHCEDEATACGVAREVETLYTNGPAGGGGARKDVTRVVGIVSTLIDRDRVAPTVSVTEVGA</sequence>
<dbReference type="Proteomes" id="UP000318864">
    <property type="component" value="Unassembled WGS sequence"/>
</dbReference>
<dbReference type="PANTHER" id="PTHR47472:SF1">
    <property type="entry name" value="DUF1446-DOMAIN-CONTAINING PROTEIN"/>
    <property type="match status" value="1"/>
</dbReference>
<proteinExistence type="predicted"/>
<dbReference type="AlphaFoldDB" id="A0A4S3TNL3"/>
<evidence type="ECO:0000313" key="2">
    <source>
        <dbReference type="EMBL" id="THE64128.1"/>
    </source>
</evidence>
<dbReference type="EMBL" id="RBZW01000042">
    <property type="protein sequence ID" value="THE64128.1"/>
    <property type="molecule type" value="Genomic_DNA"/>
</dbReference>
<dbReference type="InterPro" id="IPR010839">
    <property type="entry name" value="AtuA_N"/>
</dbReference>
<gene>
    <name evidence="2" type="ORF">D8Y22_14545</name>
</gene>
<protein>
    <submittedName>
        <fullName evidence="2">DUF1446 domain-containing protein</fullName>
    </submittedName>
</protein>
<evidence type="ECO:0000313" key="3">
    <source>
        <dbReference type="Proteomes" id="UP000318864"/>
    </source>
</evidence>
<organism evidence="2 3">
    <name type="scientific">Salinadaptatus halalkaliphilus</name>
    <dbReference type="NCBI Taxonomy" id="2419781"/>
    <lineage>
        <taxon>Archaea</taxon>
        <taxon>Methanobacteriati</taxon>
        <taxon>Methanobacteriota</taxon>
        <taxon>Stenosarchaea group</taxon>
        <taxon>Halobacteria</taxon>
        <taxon>Halobacteriales</taxon>
        <taxon>Natrialbaceae</taxon>
        <taxon>Salinadaptatus</taxon>
    </lineage>
</organism>
<dbReference type="OrthoDB" id="350239at2157"/>
<keyword evidence="3" id="KW-1185">Reference proteome</keyword>